<feature type="compositionally biased region" description="Low complexity" evidence="1">
    <location>
        <begin position="107"/>
        <end position="119"/>
    </location>
</feature>
<dbReference type="AlphaFoldDB" id="A0A6J4SWH9"/>
<proteinExistence type="predicted"/>
<dbReference type="EMBL" id="CADCVV010000133">
    <property type="protein sequence ID" value="CAA9507104.1"/>
    <property type="molecule type" value="Genomic_DNA"/>
</dbReference>
<feature type="compositionally biased region" description="Basic residues" evidence="1">
    <location>
        <begin position="203"/>
        <end position="217"/>
    </location>
</feature>
<evidence type="ECO:0000256" key="1">
    <source>
        <dbReference type="SAM" id="MobiDB-lite"/>
    </source>
</evidence>
<feature type="compositionally biased region" description="Basic residues" evidence="1">
    <location>
        <begin position="128"/>
        <end position="139"/>
    </location>
</feature>
<feature type="compositionally biased region" description="Basic and acidic residues" evidence="1">
    <location>
        <begin position="250"/>
        <end position="269"/>
    </location>
</feature>
<organism evidence="2">
    <name type="scientific">uncultured Solirubrobacterales bacterium</name>
    <dbReference type="NCBI Taxonomy" id="768556"/>
    <lineage>
        <taxon>Bacteria</taxon>
        <taxon>Bacillati</taxon>
        <taxon>Actinomycetota</taxon>
        <taxon>Thermoleophilia</taxon>
        <taxon>Solirubrobacterales</taxon>
        <taxon>environmental samples</taxon>
    </lineage>
</organism>
<name>A0A6J4SWH9_9ACTN</name>
<feature type="compositionally biased region" description="Basic residues" evidence="1">
    <location>
        <begin position="20"/>
        <end position="34"/>
    </location>
</feature>
<accession>A0A6J4SWH9</accession>
<protein>
    <submittedName>
        <fullName evidence="2">Uncharacterized protein</fullName>
    </submittedName>
</protein>
<feature type="non-terminal residue" evidence="2">
    <location>
        <position position="1"/>
    </location>
</feature>
<feature type="region of interest" description="Disordered" evidence="1">
    <location>
        <begin position="1"/>
        <end position="347"/>
    </location>
</feature>
<reference evidence="2" key="1">
    <citation type="submission" date="2020-02" db="EMBL/GenBank/DDBJ databases">
        <authorList>
            <person name="Meier V. D."/>
        </authorList>
    </citation>
    <scope>NUCLEOTIDE SEQUENCE</scope>
    <source>
        <strain evidence="2">AVDCRST_MAG17</strain>
    </source>
</reference>
<sequence>GGQRLVPRAGRRLPPPPRANPRRHLRARDRRRRGAAVGLRPRLRAGGQRLQRLAAVSGRPPAGARAQRGHRVQPPRPGLGGRSADDRARGRGRAPPAELAPRRDARVAGLRRAGRRSGAARGGDGRAQPRRRARGRPPRTGHDPARPAALHGALDTSAPRRRERRPGGRRPRPAAARRRRLGGGAPDHRGRRLRRRDREVRAHRPGGGHGRALRLRQRLPSLQRQLHALRPDDHGRRPSHPPGVHVPRLRPGDRARRGDGAPAPRDARGRSGAAGGRAAGGADPPWRAQRLDSRADRGPHPRAPHGGHDAVDVGCGALPRARVRALGDRRGALRGGRRAGPGDRGRL</sequence>
<evidence type="ECO:0000313" key="2">
    <source>
        <dbReference type="EMBL" id="CAA9507104.1"/>
    </source>
</evidence>
<feature type="compositionally biased region" description="Low complexity" evidence="1">
    <location>
        <begin position="35"/>
        <end position="55"/>
    </location>
</feature>
<gene>
    <name evidence="2" type="ORF">AVDCRST_MAG17-1743</name>
</gene>
<feature type="compositionally biased region" description="Basic and acidic residues" evidence="1">
    <location>
        <begin position="289"/>
        <end position="299"/>
    </location>
</feature>
<feature type="compositionally biased region" description="Basic residues" evidence="1">
    <location>
        <begin position="159"/>
        <end position="181"/>
    </location>
</feature>
<feature type="non-terminal residue" evidence="2">
    <location>
        <position position="347"/>
    </location>
</feature>